<evidence type="ECO:0000313" key="4">
    <source>
        <dbReference type="Proteomes" id="UP000624709"/>
    </source>
</evidence>
<feature type="transmembrane region" description="Helical" evidence="1">
    <location>
        <begin position="261"/>
        <end position="280"/>
    </location>
</feature>
<accession>A0ABQ4BNM7</accession>
<organism evidence="3 4">
    <name type="scientific">Actinoplanes palleronii</name>
    <dbReference type="NCBI Taxonomy" id="113570"/>
    <lineage>
        <taxon>Bacteria</taxon>
        <taxon>Bacillati</taxon>
        <taxon>Actinomycetota</taxon>
        <taxon>Actinomycetes</taxon>
        <taxon>Micromonosporales</taxon>
        <taxon>Micromonosporaceae</taxon>
        <taxon>Actinoplanes</taxon>
    </lineage>
</organism>
<keyword evidence="4" id="KW-1185">Reference proteome</keyword>
<dbReference type="Proteomes" id="UP000624709">
    <property type="component" value="Unassembled WGS sequence"/>
</dbReference>
<comment type="caution">
    <text evidence="3">The sequence shown here is derived from an EMBL/GenBank/DDBJ whole genome shotgun (WGS) entry which is preliminary data.</text>
</comment>
<protein>
    <recommendedName>
        <fullName evidence="2">Acyltransferase 3 domain-containing protein</fullName>
    </recommendedName>
</protein>
<evidence type="ECO:0000256" key="1">
    <source>
        <dbReference type="SAM" id="Phobius"/>
    </source>
</evidence>
<sequence length="338" mass="37338">MVWGFHLGIVMPSSNATLAPFFRAVSMGGIGVSFFFVLSGFVLVWSYRPGDTTRAFLHRRFAKIYPNYAFALVCALIVLAVTGGVISTWSVLTNVLLINSWVFHAGFPNAINPVAWTLCCEAFFYLTLPYVLPRLQRLTTERLYVWLAALPVGALLVNTVAREGLPPVAAPYFGFFPPTRYHEFLVGVIVGVLVVRGRWAGPGLWPSTALVVVLYIAHSWVDIGVVVPVVFAALIAAAAAADVTGERSPWRWKPLVQLGEASYAFYLMHFLVMTTAVHVLQHHGRHGYWFGHQPLLGGAGLFLGGTMLITLLISFAMYHWLECPMMRVLRAKAKTARS</sequence>
<keyword evidence="1" id="KW-1133">Transmembrane helix</keyword>
<feature type="transmembrane region" description="Helical" evidence="1">
    <location>
        <begin position="110"/>
        <end position="131"/>
    </location>
</feature>
<dbReference type="Pfam" id="PF01757">
    <property type="entry name" value="Acyl_transf_3"/>
    <property type="match status" value="1"/>
</dbReference>
<keyword evidence="1" id="KW-0812">Transmembrane</keyword>
<dbReference type="EMBL" id="BOMS01000140">
    <property type="protein sequence ID" value="GIE72286.1"/>
    <property type="molecule type" value="Genomic_DNA"/>
</dbReference>
<evidence type="ECO:0000313" key="3">
    <source>
        <dbReference type="EMBL" id="GIE72286.1"/>
    </source>
</evidence>
<feature type="transmembrane region" description="Helical" evidence="1">
    <location>
        <begin position="143"/>
        <end position="161"/>
    </location>
</feature>
<gene>
    <name evidence="3" type="ORF">Apa02nite_083940</name>
</gene>
<feature type="transmembrane region" description="Helical" evidence="1">
    <location>
        <begin position="301"/>
        <end position="321"/>
    </location>
</feature>
<feature type="domain" description="Acyltransferase 3" evidence="2">
    <location>
        <begin position="1"/>
        <end position="313"/>
    </location>
</feature>
<dbReference type="InterPro" id="IPR050879">
    <property type="entry name" value="Acyltransferase_3"/>
</dbReference>
<evidence type="ECO:0000259" key="2">
    <source>
        <dbReference type="Pfam" id="PF01757"/>
    </source>
</evidence>
<reference evidence="3 4" key="1">
    <citation type="submission" date="2021-01" db="EMBL/GenBank/DDBJ databases">
        <title>Whole genome shotgun sequence of Actinoplanes palleronii NBRC 14916.</title>
        <authorList>
            <person name="Komaki H."/>
            <person name="Tamura T."/>
        </authorList>
    </citation>
    <scope>NUCLEOTIDE SEQUENCE [LARGE SCALE GENOMIC DNA]</scope>
    <source>
        <strain evidence="3 4">NBRC 14916</strain>
    </source>
</reference>
<dbReference type="PANTHER" id="PTHR23028:SF53">
    <property type="entry name" value="ACYL_TRANSF_3 DOMAIN-CONTAINING PROTEIN"/>
    <property type="match status" value="1"/>
</dbReference>
<dbReference type="PANTHER" id="PTHR23028">
    <property type="entry name" value="ACETYLTRANSFERASE"/>
    <property type="match status" value="1"/>
</dbReference>
<feature type="transmembrane region" description="Helical" evidence="1">
    <location>
        <begin position="68"/>
        <end position="90"/>
    </location>
</feature>
<feature type="transmembrane region" description="Helical" evidence="1">
    <location>
        <begin position="20"/>
        <end position="47"/>
    </location>
</feature>
<dbReference type="InterPro" id="IPR002656">
    <property type="entry name" value="Acyl_transf_3_dom"/>
</dbReference>
<keyword evidence="1" id="KW-0472">Membrane</keyword>
<proteinExistence type="predicted"/>
<feature type="transmembrane region" description="Helical" evidence="1">
    <location>
        <begin position="211"/>
        <end position="241"/>
    </location>
</feature>
<name>A0ABQ4BNM7_9ACTN</name>